<feature type="coiled-coil region" evidence="1">
    <location>
        <begin position="9"/>
        <end position="51"/>
    </location>
</feature>
<feature type="region of interest" description="Disordered" evidence="2">
    <location>
        <begin position="542"/>
        <end position="569"/>
    </location>
</feature>
<evidence type="ECO:0000256" key="1">
    <source>
        <dbReference type="SAM" id="Coils"/>
    </source>
</evidence>
<proteinExistence type="predicted"/>
<feature type="compositionally biased region" description="Low complexity" evidence="2">
    <location>
        <begin position="843"/>
        <end position="853"/>
    </location>
</feature>
<feature type="region of interest" description="Disordered" evidence="2">
    <location>
        <begin position="489"/>
        <end position="511"/>
    </location>
</feature>
<name>A0ABM3VTM6_ERIEU</name>
<evidence type="ECO:0000313" key="4">
    <source>
        <dbReference type="RefSeq" id="XP_060027689.1"/>
    </source>
</evidence>
<dbReference type="PANTHER" id="PTHR46725">
    <property type="entry name" value="COILED-COIL DOMAIN-CONTAINING PROTEIN 57"/>
    <property type="match status" value="1"/>
</dbReference>
<evidence type="ECO:0000256" key="2">
    <source>
        <dbReference type="SAM" id="MobiDB-lite"/>
    </source>
</evidence>
<dbReference type="InterPro" id="IPR042481">
    <property type="entry name" value="CCDC57"/>
</dbReference>
<dbReference type="RefSeq" id="XP_060027689.1">
    <property type="nucleotide sequence ID" value="XM_060171706.1"/>
</dbReference>
<dbReference type="GeneID" id="103114778"/>
<gene>
    <name evidence="4" type="primary">CCDC57</name>
</gene>
<sequence length="936" mass="105470">MEPSLSELLAHKEEEWRALQAQQALLQEEAWQDTQQQLQEAQAELHSLREDFVYNLKLLEERDQELQRYDAAFAQAQGLEGARQAELSELKIQVVKLQQALLGQAQRAEALQQQQEQAGQEHRMQLERLHSDKNSELDQQREQYAHLKWKLERKLGELSNELALQRQELLLGFEAEMQRREHEFRLQADDMSHAVLTHELRVKVLSKELAALKEAGVRATESLQGAEAAQAELQEQLQHRDWVLRDVTAVKDARIKDLEDQLHSLQRTRKREEEMFKRRYEELDRLAREREAALGAVKCAHKEQMQLLEARAQELEAHSQALELQLYRAEGRWADATKEKDTIISRLHEDAAALQSAWDAQVAQLSKELVSRDLQVQARWEEEERLKAQLASCQQDVDRYRQQLALAEGREQDLQREKVQLELDWQRRCDGIERNLYRQSEDLVQALTTAREQVTAKLQEAEHMLCDREAALKAVSLERDQALQALGKHSLVPKEKDPEVQVPLQSQEGDIGDSAPCQEIRQLREQNATLQSVISQMRREMESLSDQVLPTAQSDGEATETSQPDPMATTTPGYVLALEAEIQSLKEKFKTLEEQLDAFDSSKASPPLAPVPTQILPLAEATGGSVQAAGVGVALALRKLRERARLVSFLVARLRQKVLQEPLDLATVKHDLLPELDQVHLEMRELRAQVSELEQHIQASGQEEGGTTSGLRLCTSGPGAPKREGPVEGSPGPRLQRRLKEAARRILRLCLEREQLLELGNRLRAQRGCPTGKPCLPLHAAPEAQQPSPEAPPHSGSPQGLPQATTQRQRRGSSVTCRSTRQKENRSPKPQSSPGHRKESSRHTQTTSSQASTSLQDVWKLLELGSSPSGLTSLDSSTPELATPPAPRSLPGTAITVHGVKVEAHTKAKPARLARAPARPQPAQRTPRIRNYNVKD</sequence>
<feature type="region of interest" description="Disordered" evidence="2">
    <location>
        <begin position="905"/>
        <end position="936"/>
    </location>
</feature>
<feature type="region of interest" description="Disordered" evidence="2">
    <location>
        <begin position="870"/>
        <end position="892"/>
    </location>
</feature>
<feature type="coiled-coil region" evidence="1">
    <location>
        <begin position="575"/>
        <end position="602"/>
    </location>
</feature>
<accession>A0ABM3VTM6</accession>
<protein>
    <submittedName>
        <fullName evidence="4">Coiled-coil domain-containing protein 57 isoform X1</fullName>
    </submittedName>
</protein>
<feature type="compositionally biased region" description="Low complexity" evidence="2">
    <location>
        <begin position="779"/>
        <end position="788"/>
    </location>
</feature>
<keyword evidence="1" id="KW-0175">Coiled coil</keyword>
<feature type="coiled-coil region" evidence="1">
    <location>
        <begin position="383"/>
        <end position="464"/>
    </location>
</feature>
<feature type="coiled-coil region" evidence="1">
    <location>
        <begin position="94"/>
        <end position="168"/>
    </location>
</feature>
<evidence type="ECO:0000313" key="3">
    <source>
        <dbReference type="Proteomes" id="UP001652624"/>
    </source>
</evidence>
<feature type="compositionally biased region" description="Low complexity" evidence="2">
    <location>
        <begin position="870"/>
        <end position="879"/>
    </location>
</feature>
<feature type="compositionally biased region" description="Polar residues" evidence="2">
    <location>
        <begin position="544"/>
        <end position="569"/>
    </location>
</feature>
<feature type="region of interest" description="Disordered" evidence="2">
    <location>
        <begin position="774"/>
        <end position="853"/>
    </location>
</feature>
<dbReference type="PANTHER" id="PTHR46725:SF1">
    <property type="entry name" value="COILED-COIL DOMAIN-CONTAINING PROTEIN 57"/>
    <property type="match status" value="1"/>
</dbReference>
<feature type="region of interest" description="Disordered" evidence="2">
    <location>
        <begin position="697"/>
        <end position="737"/>
    </location>
</feature>
<feature type="compositionally biased region" description="Low complexity" evidence="2">
    <location>
        <begin position="913"/>
        <end position="926"/>
    </location>
</feature>
<reference evidence="4" key="1">
    <citation type="submission" date="2025-08" db="UniProtKB">
        <authorList>
            <consortium name="RefSeq"/>
        </authorList>
    </citation>
    <scope>IDENTIFICATION</scope>
</reference>
<organism evidence="3 4">
    <name type="scientific">Erinaceus europaeus</name>
    <name type="common">Western European hedgehog</name>
    <dbReference type="NCBI Taxonomy" id="9365"/>
    <lineage>
        <taxon>Eukaryota</taxon>
        <taxon>Metazoa</taxon>
        <taxon>Chordata</taxon>
        <taxon>Craniata</taxon>
        <taxon>Vertebrata</taxon>
        <taxon>Euteleostomi</taxon>
        <taxon>Mammalia</taxon>
        <taxon>Eutheria</taxon>
        <taxon>Laurasiatheria</taxon>
        <taxon>Eulipotyphla</taxon>
        <taxon>Erinaceidae</taxon>
        <taxon>Erinaceinae</taxon>
        <taxon>Erinaceus</taxon>
    </lineage>
</organism>
<keyword evidence="3" id="KW-1185">Reference proteome</keyword>
<feature type="compositionally biased region" description="Polar residues" evidence="2">
    <location>
        <begin position="796"/>
        <end position="819"/>
    </location>
</feature>
<dbReference type="Proteomes" id="UP001652624">
    <property type="component" value="Chromosome 14"/>
</dbReference>
<feature type="coiled-coil region" evidence="1">
    <location>
        <begin position="305"/>
        <end position="332"/>
    </location>
</feature>